<dbReference type="Pfam" id="PF04560">
    <property type="entry name" value="RNA_pol_Rpb2_7"/>
    <property type="match status" value="1"/>
</dbReference>
<dbReference type="InterPro" id="IPR015712">
    <property type="entry name" value="DNA-dir_RNA_pol_su2"/>
</dbReference>
<gene>
    <name evidence="7 16" type="primary">rpoB</name>
</gene>
<dbReference type="InterPro" id="IPR019462">
    <property type="entry name" value="DNA-dir_RNA_pol_bsu_external_1"/>
</dbReference>
<keyword evidence="4 7" id="KW-0548">Nucleotidyltransferase</keyword>
<dbReference type="CDD" id="cd00653">
    <property type="entry name" value="RNA_pol_B_RPB2"/>
    <property type="match status" value="1"/>
</dbReference>
<dbReference type="PROSITE" id="PS01166">
    <property type="entry name" value="RNA_POL_BETA"/>
    <property type="match status" value="1"/>
</dbReference>
<dbReference type="Pfam" id="PF10385">
    <property type="entry name" value="RNA_pol_Rpb2_45"/>
    <property type="match status" value="1"/>
</dbReference>
<dbReference type="Pfam" id="PF00562">
    <property type="entry name" value="RNA_pol_Rpb2_6"/>
    <property type="match status" value="1"/>
</dbReference>
<evidence type="ECO:0000256" key="4">
    <source>
        <dbReference type="ARBA" id="ARBA00022695"/>
    </source>
</evidence>
<dbReference type="Gene3D" id="2.40.50.150">
    <property type="match status" value="1"/>
</dbReference>
<dbReference type="Gene3D" id="3.90.1100.10">
    <property type="match status" value="1"/>
</dbReference>
<dbReference type="InterPro" id="IPR007642">
    <property type="entry name" value="RNA_pol_Rpb2_2"/>
</dbReference>
<dbReference type="GO" id="GO:0032549">
    <property type="term" value="F:ribonucleoside binding"/>
    <property type="evidence" value="ECO:0007669"/>
    <property type="project" value="InterPro"/>
</dbReference>
<dbReference type="InterPro" id="IPR010243">
    <property type="entry name" value="RNA_pol_bsu_bac"/>
</dbReference>
<feature type="domain" description="RNA polymerase Rpb2" evidence="11">
    <location>
        <begin position="1014"/>
        <end position="1088"/>
    </location>
</feature>
<dbReference type="GO" id="GO:0003899">
    <property type="term" value="F:DNA-directed RNA polymerase activity"/>
    <property type="evidence" value="ECO:0007669"/>
    <property type="project" value="UniProtKB-UniRule"/>
</dbReference>
<protein>
    <recommendedName>
        <fullName evidence="7">DNA-directed RNA polymerase subunit beta</fullName>
        <ecNumber evidence="7">2.7.7.6</ecNumber>
    </recommendedName>
    <alternativeName>
        <fullName evidence="7">PEP</fullName>
    </alternativeName>
    <alternativeName>
        <fullName evidence="7">Plastid-encoded RNA polymerase subunit beta</fullName>
        <shortName evidence="7">RNA polymerase subunit beta</shortName>
    </alternativeName>
</protein>
<dbReference type="InterPro" id="IPR007120">
    <property type="entry name" value="DNA-dir_RNAP_su2_dom"/>
</dbReference>
<dbReference type="Gene3D" id="3.90.1110.10">
    <property type="entry name" value="RNA polymerase Rpb2, domain 2"/>
    <property type="match status" value="1"/>
</dbReference>
<dbReference type="GeneID" id="30689867"/>
<dbReference type="EMBL" id="KJ513670">
    <property type="protein sequence ID" value="AHZ94724.1"/>
    <property type="molecule type" value="Genomic_DNA"/>
</dbReference>
<evidence type="ECO:0000259" key="12">
    <source>
        <dbReference type="Pfam" id="PF04561"/>
    </source>
</evidence>
<comment type="catalytic activity">
    <reaction evidence="6 7 9">
        <text>RNA(n) + a ribonucleoside 5'-triphosphate = RNA(n+1) + diphosphate</text>
        <dbReference type="Rhea" id="RHEA:21248"/>
        <dbReference type="Rhea" id="RHEA-COMP:14527"/>
        <dbReference type="Rhea" id="RHEA-COMP:17342"/>
        <dbReference type="ChEBI" id="CHEBI:33019"/>
        <dbReference type="ChEBI" id="CHEBI:61557"/>
        <dbReference type="ChEBI" id="CHEBI:140395"/>
        <dbReference type="EC" id="2.7.7.6"/>
    </reaction>
</comment>
<evidence type="ECO:0000259" key="14">
    <source>
        <dbReference type="Pfam" id="PF04565"/>
    </source>
</evidence>
<keyword evidence="16" id="KW-0934">Plastid</keyword>
<dbReference type="GO" id="GO:0006351">
    <property type="term" value="P:DNA-templated transcription"/>
    <property type="evidence" value="ECO:0007669"/>
    <property type="project" value="UniProtKB-UniRule"/>
</dbReference>
<dbReference type="NCBIfam" id="NF001616">
    <property type="entry name" value="PRK00405.1"/>
    <property type="match status" value="1"/>
</dbReference>
<dbReference type="GO" id="GO:0003677">
    <property type="term" value="F:DNA binding"/>
    <property type="evidence" value="ECO:0007669"/>
    <property type="project" value="UniProtKB-UniRule"/>
</dbReference>
<reference evidence="16" key="1">
    <citation type="submission" date="2014-03" db="EMBL/GenBank/DDBJ databases">
        <title>Molecular Investigation of Pacific North American Membranoptera.</title>
        <authorList>
            <person name="Hughey J.R."/>
            <person name="Hommersand M.H."/>
            <person name="Miller K.A."/>
            <person name="Fuller T."/>
            <person name="Lin S.-M."/>
        </authorList>
    </citation>
    <scope>NUCLEOTIDE SEQUENCE</scope>
</reference>
<organism evidence="16">
    <name type="scientific">Membranoptera weeksiae</name>
    <dbReference type="NCBI Taxonomy" id="158720"/>
    <lineage>
        <taxon>Eukaryota</taxon>
        <taxon>Rhodophyta</taxon>
        <taxon>Florideophyceae</taxon>
        <taxon>Rhodymeniophycidae</taxon>
        <taxon>Ceramiales</taxon>
        <taxon>Delesseriaceae</taxon>
        <taxon>Membranoptera</taxon>
    </lineage>
</organism>
<evidence type="ECO:0000256" key="6">
    <source>
        <dbReference type="ARBA" id="ARBA00048552"/>
    </source>
</evidence>
<dbReference type="InterPro" id="IPR037034">
    <property type="entry name" value="RNA_pol_Rpb2_2_sf"/>
</dbReference>
<evidence type="ECO:0000259" key="10">
    <source>
        <dbReference type="Pfam" id="PF00562"/>
    </source>
</evidence>
<dbReference type="PANTHER" id="PTHR20856">
    <property type="entry name" value="DNA-DIRECTED RNA POLYMERASE I SUBUNIT 2"/>
    <property type="match status" value="1"/>
</dbReference>
<keyword evidence="16" id="KW-0150">Chloroplast</keyword>
<comment type="function">
    <text evidence="7 9">DNA-dependent RNA polymerase catalyzes the transcription of DNA into RNA using the four ribonucleoside triphosphates as substrates.</text>
</comment>
<evidence type="ECO:0000313" key="16">
    <source>
        <dbReference type="EMBL" id="AHZ94724.1"/>
    </source>
</evidence>
<dbReference type="Gene3D" id="2.40.50.100">
    <property type="match status" value="1"/>
</dbReference>
<dbReference type="RefSeq" id="YP_009332710.1">
    <property type="nucleotide sequence ID" value="NC_032396.1"/>
</dbReference>
<dbReference type="Pfam" id="PF04561">
    <property type="entry name" value="RNA_pol_Rpb2_2"/>
    <property type="match status" value="1"/>
</dbReference>
<evidence type="ECO:0000259" key="11">
    <source>
        <dbReference type="Pfam" id="PF04560"/>
    </source>
</evidence>
<keyword evidence="3 7" id="KW-0808">Transferase</keyword>
<dbReference type="SUPFAM" id="SSF64484">
    <property type="entry name" value="beta and beta-prime subunits of DNA dependent RNA-polymerase"/>
    <property type="match status" value="1"/>
</dbReference>
<feature type="domain" description="RNA polymerase beta subunit protrusion" evidence="13">
    <location>
        <begin position="67"/>
        <end position="389"/>
    </location>
</feature>
<dbReference type="Gene3D" id="2.30.150.10">
    <property type="entry name" value="DNA-directed RNA polymerase, beta subunit, external 1 domain"/>
    <property type="match status" value="1"/>
</dbReference>
<keyword evidence="5 7" id="KW-0804">Transcription</keyword>
<dbReference type="InterPro" id="IPR037033">
    <property type="entry name" value="DNA-dir_RNAP_su2_hyb_sf"/>
</dbReference>
<evidence type="ECO:0000256" key="1">
    <source>
        <dbReference type="ARBA" id="ARBA00006835"/>
    </source>
</evidence>
<keyword evidence="2 7" id="KW-0240">DNA-directed RNA polymerase</keyword>
<name>A0A1N7T4G2_9FLOR</name>
<evidence type="ECO:0000259" key="15">
    <source>
        <dbReference type="Pfam" id="PF10385"/>
    </source>
</evidence>
<proteinExistence type="inferred from homology"/>
<dbReference type="InterPro" id="IPR007644">
    <property type="entry name" value="RNA_pol_bsu_protrusion"/>
</dbReference>
<dbReference type="Pfam" id="PF04563">
    <property type="entry name" value="RNA_pol_Rpb2_1"/>
    <property type="match status" value="1"/>
</dbReference>
<evidence type="ECO:0000256" key="8">
    <source>
        <dbReference type="RuleBase" id="RU000434"/>
    </source>
</evidence>
<evidence type="ECO:0000256" key="9">
    <source>
        <dbReference type="RuleBase" id="RU363031"/>
    </source>
</evidence>
<evidence type="ECO:0000256" key="2">
    <source>
        <dbReference type="ARBA" id="ARBA00022478"/>
    </source>
</evidence>
<evidence type="ECO:0000256" key="5">
    <source>
        <dbReference type="ARBA" id="ARBA00023163"/>
    </source>
</evidence>
<feature type="domain" description="RNA polymerase Rpb2" evidence="14">
    <location>
        <begin position="405"/>
        <end position="473"/>
    </location>
</feature>
<sequence>MSKKEISISIIPDLAEIQRKSFRLFLEEGLVEVLDSFPVITDPTCKLELQFFGKDYKLKFPRHSVRKAKSRDRTYSAQIYIPCKLTRRDTEFIKKNKGFTNLSRLNNQDSYKKYKKRQVFIGDLPLMTNRGTFIISGIERVIINQIVRSPGIYYKKELDKNDKPIYSASLISNRGSWLKFEIDVKNQIWVKIDKNHKVNAYIFLRAIGLQIQDIKNKLNKYSFLISASNLYEKKELIKEIGKLSVEEVTDEEALLIVYNKLRPNEPSTIIVAKQMLYSRFFDPKRYDLGEVGRHKINKKLNLKIPNSFRVLSPQDIIVAIDYLINIKEQNIGTFDDIDHLGNRRIRSVGELLQNQIRIGLSRLERIVRERMIICESDSLSLSNLVNPKPLMASIREFFGSSQLSQFMDQTNPLAELTHKRRISALGPGGLNKDRAGFAVRDLHPSHYGRICPIETPEGPNAGLIGSLSLYAKVNKYGFIETPCYKVEKGKVLNDSDPIYITADEEDDLKIAPADILIDDDNIIKHETIPIRYRQEFTSSVRKQVDYIAVSPIQVISAATSLIPFLEHDDANRALMGSNMQRQAVPLLYPEKPIVGTGLESKIARDSGMVIISRTAGIVNYVSGVKIGIQDIEGQIIHYRLKKYYRSNQDTCINQRSIVWPGERIKEGQIIADGASTEAGEIALGRNILVAYMPWEGYNYEDAFLISENLVYNDLYTSIHIERYEVECRQTKLGTEEITRNIPNVSESSISMLDKNGIISVGSWVDSGDILVGKITPKGESDQLPEGKLLRAIFGEKARDVKDTSLRLPNAAKGRVVNVKVFKRQKGDELPPGTNLIIRIYVAQSRKIQVGDKMAGRHGNKGIISKILSREDMPFLPDGQPIDIILNPLGVPSRMNVGQLFECLLGLAGQYLHKRFKIVPFDEMYGQEASRALVNHKLQQASFITGKSWLFNNDHPGKMILFDGRTGEAFDNPITVGKAYILKLVHLVDDKIHARSTGPYSLVTQQPLGGRAQHGGQRLGEMEVWALEAFGAAYTLQELLTVKSDDMQGRNEALNAIVKGKPIPKPGTPESFKVLMRELQSLGLDIAVHKLELNENQENMITNAYNYNSNKLKSKSNFLNLDNL</sequence>
<evidence type="ECO:0000256" key="7">
    <source>
        <dbReference type="HAMAP-Rule" id="MF_01321"/>
    </source>
</evidence>
<feature type="domain" description="DNA-directed RNA polymerase subunit 2 hybrid-binding" evidence="10">
    <location>
        <begin position="612"/>
        <end position="1012"/>
    </location>
</feature>
<dbReference type="NCBIfam" id="TIGR02013">
    <property type="entry name" value="rpoB"/>
    <property type="match status" value="1"/>
</dbReference>
<comment type="similarity">
    <text evidence="1 7 8">Belongs to the RNA polymerase beta chain family.</text>
</comment>
<dbReference type="Pfam" id="PF04565">
    <property type="entry name" value="RNA_pol_Rpb2_3"/>
    <property type="match status" value="1"/>
</dbReference>
<comment type="subunit">
    <text evidence="7 9">In plastids the minimal PEP RNA polymerase catalytic core is composed of four subunits: alpha, beta, beta', and beta''. When a (nuclear-encoded) sigma factor is associated with the core the holoenzyme is formed, which can initiate transcription.</text>
</comment>
<dbReference type="GO" id="GO:0009507">
    <property type="term" value="C:chloroplast"/>
    <property type="evidence" value="ECO:0007669"/>
    <property type="project" value="UniProtKB-SubCell"/>
</dbReference>
<dbReference type="Gene3D" id="3.90.1800.10">
    <property type="entry name" value="RNA polymerase alpha subunit dimerisation domain"/>
    <property type="match status" value="1"/>
</dbReference>
<comment type="subcellular location">
    <subcellularLocation>
        <location evidence="7">Plastid</location>
        <location evidence="7">Chloroplast</location>
    </subcellularLocation>
</comment>
<dbReference type="EC" id="2.7.7.6" evidence="7"/>
<dbReference type="HAMAP" id="MF_01321">
    <property type="entry name" value="RNApol_bact_RpoB"/>
    <property type="match status" value="1"/>
</dbReference>
<dbReference type="InterPro" id="IPR042107">
    <property type="entry name" value="DNA-dir_RNA_pol_bsu_ext_1_sf"/>
</dbReference>
<dbReference type="Gene3D" id="2.40.270.10">
    <property type="entry name" value="DNA-directed RNA polymerase, subunit 2, domain 6"/>
    <property type="match status" value="1"/>
</dbReference>
<dbReference type="GO" id="GO:0000428">
    <property type="term" value="C:DNA-directed RNA polymerase complex"/>
    <property type="evidence" value="ECO:0007669"/>
    <property type="project" value="UniProtKB-KW"/>
</dbReference>
<dbReference type="InterPro" id="IPR007641">
    <property type="entry name" value="RNA_pol_Rpb2_7"/>
</dbReference>
<dbReference type="InterPro" id="IPR007645">
    <property type="entry name" value="RNA_pol_Rpb2_3"/>
</dbReference>
<dbReference type="InterPro" id="IPR014724">
    <property type="entry name" value="RNA_pol_RPB2_OB-fold"/>
</dbReference>
<evidence type="ECO:0000259" key="13">
    <source>
        <dbReference type="Pfam" id="PF04563"/>
    </source>
</evidence>
<dbReference type="InterPro" id="IPR007121">
    <property type="entry name" value="RNA_pol_bsu_CS"/>
</dbReference>
<geneLocation type="chloroplast" evidence="16"/>
<feature type="domain" description="RNA polymerase Rpb2" evidence="12">
    <location>
        <begin position="148"/>
        <end position="346"/>
    </location>
</feature>
<dbReference type="AlphaFoldDB" id="A0A1N7T4G2"/>
<feature type="domain" description="DNA-directed RNA polymerase beta subunit external 1" evidence="15">
    <location>
        <begin position="484"/>
        <end position="550"/>
    </location>
</feature>
<evidence type="ECO:0000256" key="3">
    <source>
        <dbReference type="ARBA" id="ARBA00022679"/>
    </source>
</evidence>
<accession>A0A1N7T4G2</accession>